<name>A0A518JSC4_9BACT</name>
<dbReference type="InterPro" id="IPR016221">
    <property type="entry name" value="Bifunct_regulatory_prot_Ada"/>
</dbReference>
<accession>A0A518JSC4</accession>
<feature type="binding site" evidence="12">
    <location>
        <position position="101"/>
    </location>
    <ligand>
        <name>Zn(2+)</name>
        <dbReference type="ChEBI" id="CHEBI:29105"/>
    </ligand>
</feature>
<evidence type="ECO:0000256" key="9">
    <source>
        <dbReference type="ARBA" id="ARBA00049348"/>
    </source>
</evidence>
<feature type="active site" description="Nucleophile; methyl group acceptor" evidence="10">
    <location>
        <position position="348"/>
    </location>
</feature>
<comment type="catalytic activity">
    <reaction evidence="1 10">
        <text>a 4-O-methyl-thymidine in DNA + L-cysteinyl-[protein] = a thymidine in DNA + S-methyl-L-cysteinyl-[protein]</text>
        <dbReference type="Rhea" id="RHEA:53428"/>
        <dbReference type="Rhea" id="RHEA-COMP:10131"/>
        <dbReference type="Rhea" id="RHEA-COMP:10132"/>
        <dbReference type="Rhea" id="RHEA-COMP:13555"/>
        <dbReference type="Rhea" id="RHEA-COMP:13556"/>
        <dbReference type="ChEBI" id="CHEBI:29950"/>
        <dbReference type="ChEBI" id="CHEBI:82612"/>
        <dbReference type="ChEBI" id="CHEBI:137386"/>
        <dbReference type="ChEBI" id="CHEBI:137387"/>
        <dbReference type="EC" id="2.1.1.63"/>
    </reaction>
</comment>
<dbReference type="NCBIfam" id="TIGR00589">
    <property type="entry name" value="ogt"/>
    <property type="match status" value="1"/>
</dbReference>
<evidence type="ECO:0000256" key="11">
    <source>
        <dbReference type="PIRSR" id="PIRSR000409-1"/>
    </source>
</evidence>
<reference evidence="14 15" key="1">
    <citation type="submission" date="2019-02" db="EMBL/GenBank/DDBJ databases">
        <title>Deep-cultivation of Planctomycetes and their phenomic and genomic characterization uncovers novel biology.</title>
        <authorList>
            <person name="Wiegand S."/>
            <person name="Jogler M."/>
            <person name="Boedeker C."/>
            <person name="Pinto D."/>
            <person name="Vollmers J."/>
            <person name="Rivas-Marin E."/>
            <person name="Kohn T."/>
            <person name="Peeters S.H."/>
            <person name="Heuer A."/>
            <person name="Rast P."/>
            <person name="Oberbeckmann S."/>
            <person name="Bunk B."/>
            <person name="Jeske O."/>
            <person name="Meyerdierks A."/>
            <person name="Storesund J.E."/>
            <person name="Kallscheuer N."/>
            <person name="Luecker S."/>
            <person name="Lage O.M."/>
            <person name="Pohl T."/>
            <person name="Merkel B.J."/>
            <person name="Hornburger P."/>
            <person name="Mueller R.-W."/>
            <person name="Bruemmer F."/>
            <person name="Labrenz M."/>
            <person name="Spormann A.M."/>
            <person name="Op den Camp H."/>
            <person name="Overmann J."/>
            <person name="Amann R."/>
            <person name="Jetten M.S.M."/>
            <person name="Mascher T."/>
            <person name="Medema M.H."/>
            <person name="Devos D.P."/>
            <person name="Kaster A.-K."/>
            <person name="Ovreas L."/>
            <person name="Rohde M."/>
            <person name="Galperin M.Y."/>
            <person name="Jogler C."/>
        </authorList>
    </citation>
    <scope>NUCLEOTIDE SEQUENCE [LARGE SCALE GENOMIC DNA]</scope>
    <source>
        <strain evidence="14 15">Poly24</strain>
    </source>
</reference>
<evidence type="ECO:0000256" key="5">
    <source>
        <dbReference type="ARBA" id="ARBA00022679"/>
    </source>
</evidence>
<evidence type="ECO:0000256" key="10">
    <source>
        <dbReference type="HAMAP-Rule" id="MF_00772"/>
    </source>
</evidence>
<dbReference type="SMART" id="SM00342">
    <property type="entry name" value="HTH_ARAC"/>
    <property type="match status" value="1"/>
</dbReference>
<dbReference type="Gene3D" id="1.10.10.60">
    <property type="entry name" value="Homeodomain-like"/>
    <property type="match status" value="1"/>
</dbReference>
<feature type="domain" description="HTH araC/xylS-type" evidence="13">
    <location>
        <begin position="138"/>
        <end position="211"/>
    </location>
</feature>
<dbReference type="InterPro" id="IPR036631">
    <property type="entry name" value="MGMT_N_sf"/>
</dbReference>
<dbReference type="GO" id="GO:0043565">
    <property type="term" value="F:sequence-specific DNA binding"/>
    <property type="evidence" value="ECO:0007669"/>
    <property type="project" value="InterPro"/>
</dbReference>
<keyword evidence="12" id="KW-0479">Metal-binding</keyword>
<dbReference type="PIRSF" id="PIRSF000409">
    <property type="entry name" value="Ada"/>
    <property type="match status" value="1"/>
</dbReference>
<dbReference type="InterPro" id="IPR004026">
    <property type="entry name" value="Ada_DNA_repair_Zn-bd"/>
</dbReference>
<dbReference type="EMBL" id="CP036348">
    <property type="protein sequence ID" value="QDV68425.1"/>
    <property type="molecule type" value="Genomic_DNA"/>
</dbReference>
<comment type="subcellular location">
    <subcellularLocation>
        <location evidence="10">Cytoplasm</location>
    </subcellularLocation>
</comment>
<keyword evidence="15" id="KW-1185">Reference proteome</keyword>
<evidence type="ECO:0000256" key="12">
    <source>
        <dbReference type="PIRSR" id="PIRSR000409-3"/>
    </source>
</evidence>
<sequence>MIGGLSELNAPKPARFHEESEFRMKRVAPNELPSLPSRETMYAALVAKDSRFEGVFLAGIRTTGIFCRPSCTARKPKPENVEYFRDAQSALAHGFRACKICRPLAALGASPDWLQPLIDELESDPNLRLRSEDLRCRGLDPVRVRRWFQKTHGMTFTAYQRMRRINQSFGQIRDRQSVTEVALQSGYESLSGFGDGFKRAIGAAPAKSDGRQVIAISRLLTPLGPMLAGGSDAGICLLEFADRPMLETQLDRLRQRCRATLLPGPSPLFATLQSQLQEYFAGRRTRFEIPLDTAGTPFQQRVWEALRQIPFGETRSYAQQATAIGKPTAVRAVARANGDNRIAILIPCHRVIGADGTLTGYGGGLWRKQRLLEIERQPSWTSTLTNGAD</sequence>
<keyword evidence="8 10" id="KW-0234">DNA repair</keyword>
<dbReference type="Gene3D" id="1.10.10.10">
    <property type="entry name" value="Winged helix-like DNA-binding domain superfamily/Winged helix DNA-binding domain"/>
    <property type="match status" value="1"/>
</dbReference>
<dbReference type="InterPro" id="IPR035451">
    <property type="entry name" value="Ada-like_dom_sf"/>
</dbReference>
<organism evidence="14 15">
    <name type="scientific">Rosistilla carotiformis</name>
    <dbReference type="NCBI Taxonomy" id="2528017"/>
    <lineage>
        <taxon>Bacteria</taxon>
        <taxon>Pseudomonadati</taxon>
        <taxon>Planctomycetota</taxon>
        <taxon>Planctomycetia</taxon>
        <taxon>Pirellulales</taxon>
        <taxon>Pirellulaceae</taxon>
        <taxon>Rosistilla</taxon>
    </lineage>
</organism>
<dbReference type="InterPro" id="IPR018060">
    <property type="entry name" value="HTH_AraC"/>
</dbReference>
<dbReference type="InterPro" id="IPR008332">
    <property type="entry name" value="MethylG_MeTrfase_N"/>
</dbReference>
<evidence type="ECO:0000256" key="1">
    <source>
        <dbReference type="ARBA" id="ARBA00001286"/>
    </source>
</evidence>
<feature type="active site" description="Nucleophile; methyl group acceptor from methylphosphotriester" evidence="11">
    <location>
        <position position="67"/>
    </location>
</feature>
<dbReference type="GO" id="GO:0003700">
    <property type="term" value="F:DNA-binding transcription factor activity"/>
    <property type="evidence" value="ECO:0007669"/>
    <property type="project" value="InterPro"/>
</dbReference>
<dbReference type="GO" id="GO:0006307">
    <property type="term" value="P:DNA alkylation repair"/>
    <property type="evidence" value="ECO:0007669"/>
    <property type="project" value="UniProtKB-UniRule"/>
</dbReference>
<evidence type="ECO:0000256" key="7">
    <source>
        <dbReference type="ARBA" id="ARBA00023159"/>
    </source>
</evidence>
<evidence type="ECO:0000256" key="4">
    <source>
        <dbReference type="ARBA" id="ARBA00022603"/>
    </source>
</evidence>
<dbReference type="GO" id="GO:0008270">
    <property type="term" value="F:zinc ion binding"/>
    <property type="evidence" value="ECO:0007669"/>
    <property type="project" value="InterPro"/>
</dbReference>
<dbReference type="KEGG" id="rcf:Poly24_21340"/>
<evidence type="ECO:0000259" key="13">
    <source>
        <dbReference type="PROSITE" id="PS01124"/>
    </source>
</evidence>
<keyword evidence="12" id="KW-0862">Zinc</keyword>
<proteinExistence type="inferred from homology"/>
<dbReference type="Pfam" id="PF02870">
    <property type="entry name" value="Methyltransf_1N"/>
    <property type="match status" value="1"/>
</dbReference>
<keyword evidence="3 10" id="KW-0963">Cytoplasm</keyword>
<dbReference type="SUPFAM" id="SSF53155">
    <property type="entry name" value="Methylated DNA-protein cysteine methyltransferase domain"/>
    <property type="match status" value="1"/>
</dbReference>
<feature type="binding site" evidence="12">
    <location>
        <position position="98"/>
    </location>
    <ligand>
        <name>Zn(2+)</name>
        <dbReference type="ChEBI" id="CHEBI:29105"/>
    </ligand>
</feature>
<dbReference type="GO" id="GO:0032259">
    <property type="term" value="P:methylation"/>
    <property type="evidence" value="ECO:0007669"/>
    <property type="project" value="UniProtKB-KW"/>
</dbReference>
<dbReference type="EC" id="2.1.1.63" evidence="10"/>
<feature type="binding site" evidence="12">
    <location>
        <position position="67"/>
    </location>
    <ligand>
        <name>Zn(2+)</name>
        <dbReference type="ChEBI" id="CHEBI:29105"/>
    </ligand>
</feature>
<dbReference type="PANTHER" id="PTHR10815">
    <property type="entry name" value="METHYLATED-DNA--PROTEIN-CYSTEINE METHYLTRANSFERASE"/>
    <property type="match status" value="1"/>
</dbReference>
<keyword evidence="7" id="KW-0010">Activator</keyword>
<comment type="similarity">
    <text evidence="2 10">Belongs to the MGMT family.</text>
</comment>
<dbReference type="InterPro" id="IPR036388">
    <property type="entry name" value="WH-like_DNA-bd_sf"/>
</dbReference>
<dbReference type="PROSITE" id="PS00374">
    <property type="entry name" value="MGMT"/>
    <property type="match status" value="1"/>
</dbReference>
<dbReference type="AlphaFoldDB" id="A0A518JSC4"/>
<dbReference type="Gene3D" id="3.40.10.10">
    <property type="entry name" value="DNA Methylphosphotriester Repair Domain"/>
    <property type="match status" value="1"/>
</dbReference>
<evidence type="ECO:0000313" key="14">
    <source>
        <dbReference type="EMBL" id="QDV68425.1"/>
    </source>
</evidence>
<evidence type="ECO:0000256" key="2">
    <source>
        <dbReference type="ARBA" id="ARBA00008711"/>
    </source>
</evidence>
<dbReference type="CDD" id="cd06445">
    <property type="entry name" value="ATase"/>
    <property type="match status" value="1"/>
</dbReference>
<dbReference type="InterPro" id="IPR001497">
    <property type="entry name" value="MethylDNA_cys_MeTrfase_AS"/>
</dbReference>
<dbReference type="Pfam" id="PF02805">
    <property type="entry name" value="Ada_Zn_binding"/>
    <property type="match status" value="1"/>
</dbReference>
<comment type="function">
    <text evidence="10">Involved in the cellular defense against the biological effects of O6-methylguanine (O6-MeG) and O4-methylthymine (O4-MeT) in DNA. Repairs the methylated nucleobase in DNA by stoichiometrically transferring the methyl group to a cysteine residue in the enzyme. This is a suicide reaction: the enzyme is irreversibly inactivated.</text>
</comment>
<comment type="miscellaneous">
    <text evidence="10">This enzyme catalyzes only one turnover and therefore is not strictly catalytic. According to one definition, an enzyme is a biocatalyst that acts repeatedly and over many reaction cycles.</text>
</comment>
<feature type="binding site" evidence="12">
    <location>
        <position position="71"/>
    </location>
    <ligand>
        <name>Zn(2+)</name>
        <dbReference type="ChEBI" id="CHEBI:29105"/>
    </ligand>
</feature>
<evidence type="ECO:0000256" key="8">
    <source>
        <dbReference type="ARBA" id="ARBA00023204"/>
    </source>
</evidence>
<evidence type="ECO:0000256" key="6">
    <source>
        <dbReference type="ARBA" id="ARBA00022763"/>
    </source>
</evidence>
<keyword evidence="5 10" id="KW-0808">Transferase</keyword>
<dbReference type="GO" id="GO:0005737">
    <property type="term" value="C:cytoplasm"/>
    <property type="evidence" value="ECO:0007669"/>
    <property type="project" value="UniProtKB-SubCell"/>
</dbReference>
<dbReference type="InterPro" id="IPR036217">
    <property type="entry name" value="MethylDNA_cys_MeTrfase_DNAb"/>
</dbReference>
<comment type="cofactor">
    <cofactor evidence="12">
        <name>Zn(2+)</name>
        <dbReference type="ChEBI" id="CHEBI:29105"/>
    </cofactor>
    <text evidence="12">Binds 1 zinc ion per subunit.</text>
</comment>
<dbReference type="InterPro" id="IPR023546">
    <property type="entry name" value="MGMT"/>
</dbReference>
<evidence type="ECO:0000256" key="3">
    <source>
        <dbReference type="ARBA" id="ARBA00022490"/>
    </source>
</evidence>
<protein>
    <recommendedName>
        <fullName evidence="10">Methylated-DNA--protein-cysteine methyltransferase</fullName>
        <ecNumber evidence="10">2.1.1.63</ecNumber>
    </recommendedName>
    <alternativeName>
        <fullName evidence="10">6-O-methylguanine-DNA methyltransferase</fullName>
        <shortName evidence="10">MGMT</shortName>
    </alternativeName>
    <alternativeName>
        <fullName evidence="10">O-6-methylguanine-DNA-alkyltransferase</fullName>
    </alternativeName>
</protein>
<feature type="active site" description="Nucleophile; methyl group acceptor from either O6-methylguanine or O4-methylthymine" evidence="11">
    <location>
        <position position="348"/>
    </location>
</feature>
<dbReference type="InterPro" id="IPR014048">
    <property type="entry name" value="MethylDNA_cys_MeTrfase_DNA-bd"/>
</dbReference>
<dbReference type="HAMAP" id="MF_00772">
    <property type="entry name" value="OGT"/>
    <property type="match status" value="1"/>
</dbReference>
<dbReference type="PROSITE" id="PS01124">
    <property type="entry name" value="HTH_ARAC_FAMILY_2"/>
    <property type="match status" value="1"/>
</dbReference>
<dbReference type="FunFam" id="1.10.10.10:FF:000214">
    <property type="entry name" value="Methylated-DNA--protein-cysteine methyltransferase"/>
    <property type="match status" value="1"/>
</dbReference>
<dbReference type="GO" id="GO:0003908">
    <property type="term" value="F:methylated-DNA-[protein]-cysteine S-methyltransferase activity"/>
    <property type="evidence" value="ECO:0007669"/>
    <property type="project" value="UniProtKB-UniRule"/>
</dbReference>
<dbReference type="SUPFAM" id="SSF57884">
    <property type="entry name" value="Ada DNA repair protein, N-terminal domain (N-Ada 10)"/>
    <property type="match status" value="1"/>
</dbReference>
<dbReference type="PANTHER" id="PTHR10815:SF5">
    <property type="entry name" value="METHYLATED-DNA--PROTEIN-CYSTEINE METHYLTRANSFERASE"/>
    <property type="match status" value="1"/>
</dbReference>
<dbReference type="Pfam" id="PF12833">
    <property type="entry name" value="HTH_18"/>
    <property type="match status" value="1"/>
</dbReference>
<comment type="catalytic activity">
    <reaction evidence="9 10">
        <text>a 6-O-methyl-2'-deoxyguanosine in DNA + L-cysteinyl-[protein] = S-methyl-L-cysteinyl-[protein] + a 2'-deoxyguanosine in DNA</text>
        <dbReference type="Rhea" id="RHEA:24000"/>
        <dbReference type="Rhea" id="RHEA-COMP:10131"/>
        <dbReference type="Rhea" id="RHEA-COMP:10132"/>
        <dbReference type="Rhea" id="RHEA-COMP:11367"/>
        <dbReference type="Rhea" id="RHEA-COMP:11368"/>
        <dbReference type="ChEBI" id="CHEBI:29950"/>
        <dbReference type="ChEBI" id="CHEBI:82612"/>
        <dbReference type="ChEBI" id="CHEBI:85445"/>
        <dbReference type="ChEBI" id="CHEBI:85448"/>
        <dbReference type="EC" id="2.1.1.63"/>
    </reaction>
</comment>
<evidence type="ECO:0000313" key="15">
    <source>
        <dbReference type="Proteomes" id="UP000315082"/>
    </source>
</evidence>
<dbReference type="Proteomes" id="UP000315082">
    <property type="component" value="Chromosome"/>
</dbReference>
<dbReference type="Pfam" id="PF01035">
    <property type="entry name" value="DNA_binding_1"/>
    <property type="match status" value="1"/>
</dbReference>
<keyword evidence="4 10" id="KW-0489">Methyltransferase</keyword>
<gene>
    <name evidence="14" type="primary">ada</name>
    <name evidence="14" type="ORF">Poly24_21340</name>
</gene>
<keyword evidence="6 10" id="KW-0227">DNA damage</keyword>
<dbReference type="SUPFAM" id="SSF46767">
    <property type="entry name" value="Methylated DNA-protein cysteine methyltransferase, C-terminal domain"/>
    <property type="match status" value="1"/>
</dbReference>
<dbReference type="Gene3D" id="3.30.160.70">
    <property type="entry name" value="Methylated DNA-protein cysteine methyltransferase domain"/>
    <property type="match status" value="1"/>
</dbReference>